<feature type="compositionally biased region" description="Basic residues" evidence="1">
    <location>
        <begin position="418"/>
        <end position="445"/>
    </location>
</feature>
<name>A0A6C0EYL4_9ZZZZ</name>
<proteinExistence type="predicted"/>
<feature type="region of interest" description="Disordered" evidence="1">
    <location>
        <begin position="390"/>
        <end position="485"/>
    </location>
</feature>
<evidence type="ECO:0000256" key="1">
    <source>
        <dbReference type="SAM" id="MobiDB-lite"/>
    </source>
</evidence>
<accession>A0A6C0EYL4</accession>
<feature type="region of interest" description="Disordered" evidence="1">
    <location>
        <begin position="1"/>
        <end position="22"/>
    </location>
</feature>
<protein>
    <submittedName>
        <fullName evidence="2">Uncharacterized protein</fullName>
    </submittedName>
</protein>
<evidence type="ECO:0000313" key="2">
    <source>
        <dbReference type="EMBL" id="QHT34276.1"/>
    </source>
</evidence>
<dbReference type="EMBL" id="MN738998">
    <property type="protein sequence ID" value="QHT34276.1"/>
    <property type="molecule type" value="Genomic_DNA"/>
</dbReference>
<dbReference type="AlphaFoldDB" id="A0A6C0EYL4"/>
<feature type="compositionally biased region" description="Basic residues" evidence="1">
    <location>
        <begin position="453"/>
        <end position="475"/>
    </location>
</feature>
<reference evidence="2" key="1">
    <citation type="journal article" date="2020" name="Nature">
        <title>Giant virus diversity and host interactions through global metagenomics.</title>
        <authorList>
            <person name="Schulz F."/>
            <person name="Roux S."/>
            <person name="Paez-Espino D."/>
            <person name="Jungbluth S."/>
            <person name="Walsh D.A."/>
            <person name="Denef V.J."/>
            <person name="McMahon K.D."/>
            <person name="Konstantinidis K.T."/>
            <person name="Eloe-Fadrosh E.A."/>
            <person name="Kyrpides N.C."/>
            <person name="Woyke T."/>
        </authorList>
    </citation>
    <scope>NUCLEOTIDE SEQUENCE</scope>
    <source>
        <strain evidence="2">GVMAG-M-3300009163-63</strain>
    </source>
</reference>
<sequence length="485" mass="55467">MEEEERERERDESGGPKLLTQNSYTRRISELRKKTNNPLFKNELIRELSESSDMKRFLDSKGLIFETLSNFTHGGFINKYTQNELYERIGPLCGSGPLAVGKRYRANALDDAIFSMNSKFDILFLQNKSDDNVLGFVIAELGECAREPNVYAVNLICSQSGLGKLLLGACLYCIKFNDNVSDKKCILELAHAYKNTAGFFMYTKLGFNLDDSLIGKEGECFFDYLHIPMSVMLNDDKFTQQYFVDMMLRSDFKQADVNDPTGIYELGLPKKESEDGGKSSALQTEMVKLANIVRKIKVFGTSIEFPQDEWEIIKELPFAKKRIFINKPRSQPNFSKKLTAKPELAEPLLDEVVREFDKLKRHYMRSKGMDVPPTPTAQLEIMPEEELNLDETVSAAPAETRKKTTQKELITMSMLPRRTTRKTTSKHRTPTSKHRTPTSKHRTPSKKTPTPTSKRRRTPSKHRTPTRTYNTRKRTQAQATHAGLD</sequence>
<organism evidence="2">
    <name type="scientific">viral metagenome</name>
    <dbReference type="NCBI Taxonomy" id="1070528"/>
    <lineage>
        <taxon>unclassified sequences</taxon>
        <taxon>metagenomes</taxon>
        <taxon>organismal metagenomes</taxon>
    </lineage>
</organism>